<evidence type="ECO:0000256" key="2">
    <source>
        <dbReference type="ARBA" id="ARBA00004123"/>
    </source>
</evidence>
<dbReference type="CDD" id="cd02659">
    <property type="entry name" value="peptidase_C19C"/>
    <property type="match status" value="1"/>
</dbReference>
<dbReference type="OrthoDB" id="289038at2759"/>
<evidence type="ECO:0000256" key="12">
    <source>
        <dbReference type="ARBA" id="ARBA00031508"/>
    </source>
</evidence>
<dbReference type="Pfam" id="PF22486">
    <property type="entry name" value="MATH_2"/>
    <property type="match status" value="2"/>
</dbReference>
<keyword evidence="8" id="KW-0378">Hydrolase</keyword>
<evidence type="ECO:0000256" key="6">
    <source>
        <dbReference type="ARBA" id="ARBA00022670"/>
    </source>
</evidence>
<dbReference type="InterPro" id="IPR018200">
    <property type="entry name" value="USP_CS"/>
</dbReference>
<evidence type="ECO:0000313" key="16">
    <source>
        <dbReference type="EMBL" id="CAH1251171.1"/>
    </source>
</evidence>
<dbReference type="FunFam" id="3.90.70.10:FF:000005">
    <property type="entry name" value="Ubiquitin carboxyl-terminal hydrolase 7"/>
    <property type="match status" value="1"/>
</dbReference>
<dbReference type="InterPro" id="IPR038765">
    <property type="entry name" value="Papain-like_cys_pep_sf"/>
</dbReference>
<keyword evidence="6" id="KW-0645">Protease</keyword>
<dbReference type="InterPro" id="IPR002083">
    <property type="entry name" value="MATH/TRAF_dom"/>
</dbReference>
<dbReference type="Pfam" id="PF12436">
    <property type="entry name" value="USP7_ICP0_bdg"/>
    <property type="match status" value="1"/>
</dbReference>
<dbReference type="PROSITE" id="PS50144">
    <property type="entry name" value="MATH"/>
    <property type="match status" value="1"/>
</dbReference>
<evidence type="ECO:0000256" key="5">
    <source>
        <dbReference type="ARBA" id="ARBA00021393"/>
    </source>
</evidence>
<dbReference type="InterPro" id="IPR008974">
    <property type="entry name" value="TRAF-like"/>
</dbReference>
<dbReference type="PANTHER" id="PTHR24006:SF644">
    <property type="entry name" value="UBIQUITIN CARBOXYL-TERMINAL HYDROLASE 7"/>
    <property type="match status" value="1"/>
</dbReference>
<keyword evidence="10" id="KW-0539">Nucleus</keyword>
<dbReference type="GO" id="GO:0005634">
    <property type="term" value="C:nucleus"/>
    <property type="evidence" value="ECO:0007669"/>
    <property type="project" value="UniProtKB-SubCell"/>
</dbReference>
<keyword evidence="9" id="KW-0788">Thiol protease</keyword>
<dbReference type="SMART" id="SM00061">
    <property type="entry name" value="MATH"/>
    <property type="match status" value="1"/>
</dbReference>
<evidence type="ECO:0000256" key="10">
    <source>
        <dbReference type="ARBA" id="ARBA00023242"/>
    </source>
</evidence>
<evidence type="ECO:0000259" key="14">
    <source>
        <dbReference type="PROSITE" id="PS50144"/>
    </source>
</evidence>
<dbReference type="Pfam" id="PF00443">
    <property type="entry name" value="UCH"/>
    <property type="match status" value="1"/>
</dbReference>
<dbReference type="Pfam" id="PF14533">
    <property type="entry name" value="USP7_C2"/>
    <property type="match status" value="1"/>
</dbReference>
<dbReference type="GO" id="GO:0005829">
    <property type="term" value="C:cytosol"/>
    <property type="evidence" value="ECO:0007669"/>
    <property type="project" value="TreeGrafter"/>
</dbReference>
<dbReference type="Proteomes" id="UP000838412">
    <property type="component" value="Chromosome 18"/>
</dbReference>
<reference evidence="16" key="1">
    <citation type="submission" date="2022-01" db="EMBL/GenBank/DDBJ databases">
        <authorList>
            <person name="Braso-Vives M."/>
        </authorList>
    </citation>
    <scope>NUCLEOTIDE SEQUENCE</scope>
</reference>
<dbReference type="SUPFAM" id="SSF49599">
    <property type="entry name" value="TRAF domain-like"/>
    <property type="match status" value="2"/>
</dbReference>
<evidence type="ECO:0000256" key="4">
    <source>
        <dbReference type="ARBA" id="ARBA00012759"/>
    </source>
</evidence>
<dbReference type="InterPro" id="IPR050164">
    <property type="entry name" value="Peptidase_C19"/>
</dbReference>
<dbReference type="GO" id="GO:0016579">
    <property type="term" value="P:protein deubiquitination"/>
    <property type="evidence" value="ECO:0007669"/>
    <property type="project" value="InterPro"/>
</dbReference>
<keyword evidence="7" id="KW-0833">Ubl conjugation pathway</keyword>
<sequence length="1294" mass="147666">MELVDTERNQVTIGCIVSSRGKLTLPEDSPSPETPRRTSYNSIKNTERGRSADIGRIASKHVKVAVTDRPSSRSKGEPNNNRNNTGTSGTGSNPNNNRNNTGTSDTGSNPNNNRNNTGGMAEAESTPDMLVSGDTNPNATEGPPEKRPCNEVEHMDTDTPPPPPKNDSPQTPKAGGDMDTDRNTNTTNVNGEVMVEELMEEEDESRAEATFRFTVENFSKVKETQLSPPVFIRNLPWKIMAMPRHNPNAERPNNKSLGFFLQCNADSDSSWSCSASAELRLIPQKDGCNADSDSSWSCSASAELRLIPQKDGCNADSDSSWSCSASAELRLIPQKDGVETFNRKIQHIFYSKENDWGFAHFMPWHEVGDTQKGFIKDDRILLEVYVNADAPHGVAWDSKKHTGYVGLKNQGATCYMNSLLQTLFFTNQLRKAVYQMPTESDDQSKSVALALQRIFYELQHNDKPVGTKKLTKSFGWETLDSFMQHDVQELCRVLLDNMESKMRGTCVEGTIPRLLEGKMISFIKCKHIDYMSSRTEPFYDIQLNIKGKKNLYESFQDYIATETMDGENKYDAGKFGLQEAEKGVIFQSFPPVLHLHLMRFQYDPNTDTNIKINDRCEFHEKINLDKFVQNPDAKDPAVYILHAVLVHSGDNHGGHYVVYLNPRGDGKWCKFDDDVVSRCTKAEAIDHNFGGFDDDISIRHCTNAYMLVYVRESCKEEVLCPVNEIDIPDNLIERLAEEKKYELQRRKERSEAHLYMPVHVVTEDQFCGHQGNDMFDMEHVHYRTFKVLREMKLGPFMEMLAGSMGYPVGQIRPWPFQQRSNCTFRPTMIDVENDLEKSVVVLAENDPPWYVFLEVVEPDSDVACLPPFDKDSDVMLFLKMYDPKAKMVCYAGHVYVPISTRVEELIPIMNRRAGFRSDTDLIMFEEVKPNLVERIQDYELPLDKALDELMDGDIIIFQKDDPENEECELPTAKDYFRDLYYRVEVVFCDKTMPSDPGFNLVLSQRMNYFQVAKCVAQELNTDPMLLQFFKTQGYRDAPGNPLRCTYEGTLKDLLSNLKQRGPKKLYYQRLRIPINELENKRQFKCIFVNSKLKEDREMVLYPSKNGTVADLLEEAGKQLQLPQDGGSGKLRLLEVISNKIFCVQKEDVLLECLNSQGTKTYRIEEVPQEEISIREEELLVHCAHFSKEVFATFGTPFMVKIRQGEAFAAIRGQIQKKLEVPDKEFEKYQFAIIVMGRQTYIPEEYSVELKDFLPQIVPGGAMQPKPWLGIDHINKTAKRSRPYMYTEKAIKIHN</sequence>
<dbReference type="FunFam" id="3.10.20.90:FF:000064">
    <property type="entry name" value="Putative ubiquitin carboxyl-terminal hydrolase 7"/>
    <property type="match status" value="1"/>
</dbReference>
<dbReference type="EC" id="3.4.19.12" evidence="4"/>
<evidence type="ECO:0000313" key="17">
    <source>
        <dbReference type="Proteomes" id="UP000838412"/>
    </source>
</evidence>
<dbReference type="InterPro" id="IPR028889">
    <property type="entry name" value="USP"/>
</dbReference>
<accession>A0A8K0EJK9</accession>
<dbReference type="GO" id="GO:0031647">
    <property type="term" value="P:regulation of protein stability"/>
    <property type="evidence" value="ECO:0007669"/>
    <property type="project" value="TreeGrafter"/>
</dbReference>
<dbReference type="InterPro" id="IPR024729">
    <property type="entry name" value="USP7_ICP0-binding_dom"/>
</dbReference>
<evidence type="ECO:0000256" key="7">
    <source>
        <dbReference type="ARBA" id="ARBA00022786"/>
    </source>
</evidence>
<dbReference type="Gene3D" id="3.90.70.10">
    <property type="entry name" value="Cysteine proteinases"/>
    <property type="match status" value="1"/>
</dbReference>
<comment type="similarity">
    <text evidence="3">Belongs to the peptidase C19 family.</text>
</comment>
<comment type="catalytic activity">
    <reaction evidence="1">
        <text>Thiol-dependent hydrolysis of ester, thioester, amide, peptide and isopeptide bonds formed by the C-terminal Gly of ubiquitin (a 76-residue protein attached to proteins as an intracellular targeting signal).</text>
        <dbReference type="EC" id="3.4.19.12"/>
    </reaction>
</comment>
<dbReference type="Gene3D" id="3.10.20.90">
    <property type="entry name" value="Phosphatidylinositol 3-kinase Catalytic Subunit, Chain A, domain 1"/>
    <property type="match status" value="2"/>
</dbReference>
<gene>
    <name evidence="16" type="primary">USP7</name>
    <name evidence="16" type="ORF">BLAG_LOCUS11646</name>
</gene>
<dbReference type="GO" id="GO:0006508">
    <property type="term" value="P:proteolysis"/>
    <property type="evidence" value="ECO:0007669"/>
    <property type="project" value="UniProtKB-KW"/>
</dbReference>
<dbReference type="PROSITE" id="PS00972">
    <property type="entry name" value="USP_1"/>
    <property type="match status" value="1"/>
</dbReference>
<feature type="compositionally biased region" description="Low complexity" evidence="13">
    <location>
        <begin position="79"/>
        <end position="116"/>
    </location>
</feature>
<dbReference type="Gene3D" id="2.60.210.10">
    <property type="entry name" value="Apoptosis, Tumor Necrosis Factor Receptor Associated Protein 2, Chain A"/>
    <property type="match status" value="2"/>
</dbReference>
<dbReference type="PANTHER" id="PTHR24006">
    <property type="entry name" value="UBIQUITIN CARBOXYL-TERMINAL HYDROLASE"/>
    <property type="match status" value="1"/>
</dbReference>
<dbReference type="PROSITE" id="PS50235">
    <property type="entry name" value="USP_3"/>
    <property type="match status" value="1"/>
</dbReference>
<feature type="compositionally biased region" description="Low complexity" evidence="13">
    <location>
        <begin position="167"/>
        <end position="187"/>
    </location>
</feature>
<dbReference type="InterPro" id="IPR029346">
    <property type="entry name" value="USP_C"/>
</dbReference>
<evidence type="ECO:0000256" key="9">
    <source>
        <dbReference type="ARBA" id="ARBA00022807"/>
    </source>
</evidence>
<organism evidence="16 17">
    <name type="scientific">Branchiostoma lanceolatum</name>
    <name type="common">Common lancelet</name>
    <name type="synonym">Amphioxus lanceolatum</name>
    <dbReference type="NCBI Taxonomy" id="7740"/>
    <lineage>
        <taxon>Eukaryota</taxon>
        <taxon>Metazoa</taxon>
        <taxon>Chordata</taxon>
        <taxon>Cephalochordata</taxon>
        <taxon>Leptocardii</taxon>
        <taxon>Amphioxiformes</taxon>
        <taxon>Branchiostomatidae</taxon>
        <taxon>Branchiostoma</taxon>
    </lineage>
</organism>
<name>A0A8K0EJK9_BRALA</name>
<evidence type="ECO:0000256" key="11">
    <source>
        <dbReference type="ARBA" id="ARBA00031500"/>
    </source>
</evidence>
<dbReference type="InterPro" id="IPR001394">
    <property type="entry name" value="Peptidase_C19_UCH"/>
</dbReference>
<evidence type="ECO:0000256" key="3">
    <source>
        <dbReference type="ARBA" id="ARBA00009085"/>
    </source>
</evidence>
<dbReference type="GO" id="GO:0004843">
    <property type="term" value="F:cysteine-type deubiquitinase activity"/>
    <property type="evidence" value="ECO:0007669"/>
    <property type="project" value="UniProtKB-EC"/>
</dbReference>
<dbReference type="EMBL" id="OV696703">
    <property type="protein sequence ID" value="CAH1251171.1"/>
    <property type="molecule type" value="Genomic_DNA"/>
</dbReference>
<dbReference type="FunFam" id="3.10.20.90:FF:000057">
    <property type="entry name" value="Putative ubiquitin carboxyl-terminal hydrolase 7"/>
    <property type="match status" value="1"/>
</dbReference>
<evidence type="ECO:0000256" key="13">
    <source>
        <dbReference type="SAM" id="MobiDB-lite"/>
    </source>
</evidence>
<evidence type="ECO:0000256" key="8">
    <source>
        <dbReference type="ARBA" id="ARBA00022801"/>
    </source>
</evidence>
<comment type="subcellular location">
    <subcellularLocation>
        <location evidence="2">Nucleus</location>
    </subcellularLocation>
</comment>
<dbReference type="PROSITE" id="PS00973">
    <property type="entry name" value="USP_2"/>
    <property type="match status" value="1"/>
</dbReference>
<proteinExistence type="inferred from homology"/>
<keyword evidence="17" id="KW-1185">Reference proteome</keyword>
<evidence type="ECO:0000256" key="1">
    <source>
        <dbReference type="ARBA" id="ARBA00000707"/>
    </source>
</evidence>
<feature type="domain" description="MATH" evidence="14">
    <location>
        <begin position="208"/>
        <end position="386"/>
    </location>
</feature>
<feature type="compositionally biased region" description="Basic and acidic residues" evidence="13">
    <location>
        <begin position="143"/>
        <end position="157"/>
    </location>
</feature>
<feature type="domain" description="USP" evidence="15">
    <location>
        <begin position="405"/>
        <end position="712"/>
    </location>
</feature>
<protein>
    <recommendedName>
        <fullName evidence="5">Ubiquitin carboxyl-terminal hydrolase 7</fullName>
        <ecNumber evidence="4">3.4.19.12</ecNumber>
    </recommendedName>
    <alternativeName>
        <fullName evidence="12">Ubiquitin thioesterase 7</fullName>
    </alternativeName>
    <alternativeName>
        <fullName evidence="11">Ubiquitin-specific-processing protease 7</fullName>
    </alternativeName>
</protein>
<evidence type="ECO:0000259" key="15">
    <source>
        <dbReference type="PROSITE" id="PS50235"/>
    </source>
</evidence>
<dbReference type="SUPFAM" id="SSF54001">
    <property type="entry name" value="Cysteine proteinases"/>
    <property type="match status" value="1"/>
</dbReference>
<feature type="region of interest" description="Disordered" evidence="13">
    <location>
        <begin position="22"/>
        <end position="187"/>
    </location>
</feature>